<evidence type="ECO:0000313" key="1">
    <source>
        <dbReference type="EMBL" id="CAD8543454.1"/>
    </source>
</evidence>
<dbReference type="AlphaFoldDB" id="A0A7S0J7D9"/>
<protein>
    <submittedName>
        <fullName evidence="1">Uncharacterized protein</fullName>
    </submittedName>
</protein>
<sequence>MGGATPASQVFKAFVDKCREIKRAVAPESTVAAPSKVSAPAPVKVCTTSAVAAAAASMPVEVSSHSAPLREAVGAKLVVTLHIRNLSERSCIVCASVGVVASHKMLS</sequence>
<proteinExistence type="predicted"/>
<gene>
    <name evidence="1" type="ORF">CLEP1334_LOCUS18741</name>
</gene>
<name>A0A7S0J7D9_9EUKA</name>
<dbReference type="EMBL" id="HBER01036928">
    <property type="protein sequence ID" value="CAD8543454.1"/>
    <property type="molecule type" value="Transcribed_RNA"/>
</dbReference>
<reference evidence="1" key="1">
    <citation type="submission" date="2021-01" db="EMBL/GenBank/DDBJ databases">
        <authorList>
            <person name="Corre E."/>
            <person name="Pelletier E."/>
            <person name="Niang G."/>
            <person name="Scheremetjew M."/>
            <person name="Finn R."/>
            <person name="Kale V."/>
            <person name="Holt S."/>
            <person name="Cochrane G."/>
            <person name="Meng A."/>
            <person name="Brown T."/>
            <person name="Cohen L."/>
        </authorList>
    </citation>
    <scope>NUCLEOTIDE SEQUENCE</scope>
    <source>
        <strain evidence="1">RCC1130</strain>
    </source>
</reference>
<accession>A0A7S0J7D9</accession>
<organism evidence="1">
    <name type="scientific">Calcidiscus leptoporus</name>
    <dbReference type="NCBI Taxonomy" id="127549"/>
    <lineage>
        <taxon>Eukaryota</taxon>
        <taxon>Haptista</taxon>
        <taxon>Haptophyta</taxon>
        <taxon>Prymnesiophyceae</taxon>
        <taxon>Coccolithales</taxon>
        <taxon>Calcidiscaceae</taxon>
        <taxon>Calcidiscus</taxon>
    </lineage>
</organism>